<dbReference type="EMBL" id="JAMQCR010000001">
    <property type="protein sequence ID" value="MCM2531916.1"/>
    <property type="molecule type" value="Genomic_DNA"/>
</dbReference>
<gene>
    <name evidence="10" type="ORF">NDK43_05340</name>
</gene>
<evidence type="ECO:0000259" key="8">
    <source>
        <dbReference type="Pfam" id="PF05504"/>
    </source>
</evidence>
<comment type="subcellular location">
    <subcellularLocation>
        <location evidence="1">Membrane</location>
        <topology evidence="1">Lipid-anchor</topology>
    </subcellularLocation>
</comment>
<evidence type="ECO:0000313" key="10">
    <source>
        <dbReference type="EMBL" id="MCM2531916.1"/>
    </source>
</evidence>
<evidence type="ECO:0000256" key="7">
    <source>
        <dbReference type="ARBA" id="ARBA00023288"/>
    </source>
</evidence>
<dbReference type="PANTHER" id="PTHR35789:SF1">
    <property type="entry name" value="SPORE GERMINATION PROTEIN B3"/>
    <property type="match status" value="1"/>
</dbReference>
<keyword evidence="11" id="KW-1185">Reference proteome</keyword>
<dbReference type="Proteomes" id="UP001523262">
    <property type="component" value="Unassembled WGS sequence"/>
</dbReference>
<feature type="domain" description="Spore germination protein N-terminal" evidence="9">
    <location>
        <begin position="26"/>
        <end position="194"/>
    </location>
</feature>
<organism evidence="10 11">
    <name type="scientific">Neobacillus pocheonensis</name>
    <dbReference type="NCBI Taxonomy" id="363869"/>
    <lineage>
        <taxon>Bacteria</taxon>
        <taxon>Bacillati</taxon>
        <taxon>Bacillota</taxon>
        <taxon>Bacilli</taxon>
        <taxon>Bacillales</taxon>
        <taxon>Bacillaceae</taxon>
        <taxon>Neobacillus</taxon>
    </lineage>
</organism>
<keyword evidence="7" id="KW-0449">Lipoprotein</keyword>
<reference evidence="10 11" key="1">
    <citation type="submission" date="2022-06" db="EMBL/GenBank/DDBJ databases">
        <authorList>
            <person name="Jeon C.O."/>
        </authorList>
    </citation>
    <scope>NUCLEOTIDE SEQUENCE [LARGE SCALE GENOMIC DNA]</scope>
    <source>
        <strain evidence="10 11">KCTC 13943</strain>
    </source>
</reference>
<dbReference type="InterPro" id="IPR008844">
    <property type="entry name" value="Spore_GerAC-like"/>
</dbReference>
<dbReference type="PANTHER" id="PTHR35789">
    <property type="entry name" value="SPORE GERMINATION PROTEIN B3"/>
    <property type="match status" value="1"/>
</dbReference>
<keyword evidence="3" id="KW-0309">Germination</keyword>
<dbReference type="InterPro" id="IPR057336">
    <property type="entry name" value="GerAC_N"/>
</dbReference>
<evidence type="ECO:0000256" key="5">
    <source>
        <dbReference type="ARBA" id="ARBA00023136"/>
    </source>
</evidence>
<keyword evidence="5" id="KW-0472">Membrane</keyword>
<dbReference type="Pfam" id="PF25198">
    <property type="entry name" value="Spore_GerAC_N"/>
    <property type="match status" value="1"/>
</dbReference>
<dbReference type="InterPro" id="IPR038501">
    <property type="entry name" value="Spore_GerAC_C_sf"/>
</dbReference>
<proteinExistence type="inferred from homology"/>
<evidence type="ECO:0000256" key="3">
    <source>
        <dbReference type="ARBA" id="ARBA00022544"/>
    </source>
</evidence>
<evidence type="ECO:0000259" key="9">
    <source>
        <dbReference type="Pfam" id="PF25198"/>
    </source>
</evidence>
<evidence type="ECO:0000256" key="6">
    <source>
        <dbReference type="ARBA" id="ARBA00023139"/>
    </source>
</evidence>
<dbReference type="InterPro" id="IPR046953">
    <property type="entry name" value="Spore_GerAC-like_C"/>
</dbReference>
<keyword evidence="6" id="KW-0564">Palmitate</keyword>
<accession>A0ABT0W6G0</accession>
<dbReference type="Gene3D" id="3.30.300.210">
    <property type="entry name" value="Nutrient germinant receptor protein C, domain 3"/>
    <property type="match status" value="1"/>
</dbReference>
<comment type="similarity">
    <text evidence="2">Belongs to the GerABKC lipoprotein family.</text>
</comment>
<evidence type="ECO:0000313" key="11">
    <source>
        <dbReference type="Proteomes" id="UP001523262"/>
    </source>
</evidence>
<dbReference type="NCBIfam" id="TIGR02887">
    <property type="entry name" value="spore_ger_x_C"/>
    <property type="match status" value="1"/>
</dbReference>
<evidence type="ECO:0000256" key="1">
    <source>
        <dbReference type="ARBA" id="ARBA00004635"/>
    </source>
</evidence>
<comment type="caution">
    <text evidence="10">The sequence shown here is derived from an EMBL/GenBank/DDBJ whole genome shotgun (WGS) entry which is preliminary data.</text>
</comment>
<keyword evidence="4" id="KW-0732">Signal</keyword>
<sequence>MHRYHKWSLPVVLIIATVLIVGCVERKQLENLGLITAAGFDMEKQNKIKGTVVIHKFDPIAQNMTKVIADIAHTSRGLRQKQNLESNQKLVTGQLRIAVYSKELAEKGIIQLVDTLNRDSTVGNMVYLTVADGSASSIMKIDLKTPTSINLGTYLYNLIKQNVDGEQIISPTLQEFNRNYNDTGKDPVLPILKIKKNDVIISGLALFNDDRMIDVLKPEKLFFLKILIDKYKAGTKEIGFNRGHFEKIILKSAFQKERHVYNKLYISFDNIQTNSRIKLIDMKNLRFRVDVKLNSRLLEATEPLDLGNPEAVKLIEKEINKAVKKDIVDLLNHFQKLEVDPVGFGNEYQAHYRGKIPTTEEWKQKYKHAKFDVVVENKIVQTGVID</sequence>
<name>A0ABT0W6G0_9BACI</name>
<feature type="domain" description="Spore germination GerAC-like C-terminal" evidence="8">
    <location>
        <begin position="202"/>
        <end position="383"/>
    </location>
</feature>
<dbReference type="PROSITE" id="PS51257">
    <property type="entry name" value="PROKAR_LIPOPROTEIN"/>
    <property type="match status" value="1"/>
</dbReference>
<dbReference type="Pfam" id="PF05504">
    <property type="entry name" value="Spore_GerAC"/>
    <property type="match status" value="1"/>
</dbReference>
<evidence type="ECO:0000256" key="2">
    <source>
        <dbReference type="ARBA" id="ARBA00007886"/>
    </source>
</evidence>
<evidence type="ECO:0000256" key="4">
    <source>
        <dbReference type="ARBA" id="ARBA00022729"/>
    </source>
</evidence>
<protein>
    <submittedName>
        <fullName evidence="10">Ger(X)C family spore germination protein</fullName>
    </submittedName>
</protein>